<name>A0A0F5MNR3_9RICK</name>
<dbReference type="GO" id="GO:0003887">
    <property type="term" value="F:DNA-directed DNA polymerase activity"/>
    <property type="evidence" value="ECO:0007669"/>
    <property type="project" value="UniProtKB-EC"/>
</dbReference>
<evidence type="ECO:0000256" key="4">
    <source>
        <dbReference type="ARBA" id="ARBA00022763"/>
    </source>
</evidence>
<dbReference type="SUPFAM" id="SSF100879">
    <property type="entry name" value="Lesion bypass DNA polymerase (Y-family), little finger domain"/>
    <property type="match status" value="1"/>
</dbReference>
<dbReference type="GO" id="GO:0042276">
    <property type="term" value="P:error-prone translesion synthesis"/>
    <property type="evidence" value="ECO:0007669"/>
    <property type="project" value="TreeGrafter"/>
</dbReference>
<evidence type="ECO:0000256" key="7">
    <source>
        <dbReference type="ARBA" id="ARBA00023236"/>
    </source>
</evidence>
<dbReference type="PROSITE" id="PS50173">
    <property type="entry name" value="UMUC"/>
    <property type="match status" value="1"/>
</dbReference>
<dbReference type="GO" id="GO:0009432">
    <property type="term" value="P:SOS response"/>
    <property type="evidence" value="ECO:0007669"/>
    <property type="project" value="UniProtKB-KW"/>
</dbReference>
<dbReference type="AlphaFoldDB" id="A0A0F5MNR3"/>
<dbReference type="InterPro" id="IPR025188">
    <property type="entry name" value="DUF4113"/>
</dbReference>
<evidence type="ECO:0000256" key="6">
    <source>
        <dbReference type="ARBA" id="ARBA00023204"/>
    </source>
</evidence>
<keyword evidence="7" id="KW-0742">SOS response</keyword>
<evidence type="ECO:0000259" key="10">
    <source>
        <dbReference type="PROSITE" id="PS50173"/>
    </source>
</evidence>
<dbReference type="InterPro" id="IPR001126">
    <property type="entry name" value="UmuC"/>
</dbReference>
<comment type="subunit">
    <text evidence="2">Monomer.</text>
</comment>
<dbReference type="Proteomes" id="UP000033358">
    <property type="component" value="Unassembled WGS sequence"/>
</dbReference>
<evidence type="ECO:0000256" key="2">
    <source>
        <dbReference type="ARBA" id="ARBA00011245"/>
    </source>
</evidence>
<dbReference type="PANTHER" id="PTHR11076">
    <property type="entry name" value="DNA REPAIR POLYMERASE UMUC / TRANSFERASE FAMILY MEMBER"/>
    <property type="match status" value="1"/>
</dbReference>
<proteinExistence type="inferred from homology"/>
<dbReference type="InterPro" id="IPR017961">
    <property type="entry name" value="DNA_pol_Y-fam_little_finger"/>
</dbReference>
<dbReference type="EMBL" id="JYHA01000089">
    <property type="protein sequence ID" value="KKB96336.1"/>
    <property type="molecule type" value="Genomic_DNA"/>
</dbReference>
<comment type="catalytic activity">
    <reaction evidence="9">
        <text>DNA(n) + a 2'-deoxyribonucleoside 5'-triphosphate = DNA(n+1) + diphosphate</text>
        <dbReference type="Rhea" id="RHEA:22508"/>
        <dbReference type="Rhea" id="RHEA-COMP:17339"/>
        <dbReference type="Rhea" id="RHEA-COMP:17340"/>
        <dbReference type="ChEBI" id="CHEBI:33019"/>
        <dbReference type="ChEBI" id="CHEBI:61560"/>
        <dbReference type="ChEBI" id="CHEBI:173112"/>
        <dbReference type="EC" id="2.7.7.7"/>
    </reaction>
</comment>
<dbReference type="Gene3D" id="3.30.70.270">
    <property type="match status" value="1"/>
</dbReference>
<dbReference type="Pfam" id="PF13438">
    <property type="entry name" value="DUF4113"/>
    <property type="match status" value="1"/>
</dbReference>
<dbReference type="GO" id="GO:0006281">
    <property type="term" value="P:DNA repair"/>
    <property type="evidence" value="ECO:0007669"/>
    <property type="project" value="UniProtKB-KW"/>
</dbReference>
<evidence type="ECO:0000256" key="3">
    <source>
        <dbReference type="ARBA" id="ARBA00012417"/>
    </source>
</evidence>
<dbReference type="GO" id="GO:0005829">
    <property type="term" value="C:cytosol"/>
    <property type="evidence" value="ECO:0007669"/>
    <property type="project" value="TreeGrafter"/>
</dbReference>
<gene>
    <name evidence="11" type="primary">dinB</name>
    <name evidence="11" type="ORF">SZ25_00574</name>
</gene>
<sequence>MSKVFSLIDGNNFYVSCERIFNPSLENKPVIVLSSNDGCVIARSNEVKSLGIKMGEPYFKILPLVKTNNIKVLSANFALYGDISRRMMNIITSFAVKSEIYSIDECFLDFSDLEIQEITKISTEIRIRVKKWLGIPVSIGIGQTKTLAKLANQIAKRNSNGCHHLLTIRDIKYALASTLVKDIWGIGYKYASKLNDLKIYTANDLVNADDQLIRKNTNILGLKTTLELRGKSCIDLEEVADPKKSITVSRSFSRDIQEFEELSQAIAYFTARAAEKLRSSNQMTKSFSIFIQSNPFAKDSKAYSNSCNITLPYPTDSTPELLNNINKALIKIYHNDYSYKKAGILLYDLQAKSTKSIDLFDKRNIKRDTSLMNALDQINQNYGRRTIFIASTGISHSWLPKSNMKSDGYVSNWNEIVRVV</sequence>
<dbReference type="PANTHER" id="PTHR11076:SF34">
    <property type="entry name" value="PROTEIN UMUC"/>
    <property type="match status" value="1"/>
</dbReference>
<keyword evidence="5" id="KW-0741">SOS mutagenesis</keyword>
<keyword evidence="11" id="KW-0548">Nucleotidyltransferase</keyword>
<evidence type="ECO:0000313" key="11">
    <source>
        <dbReference type="EMBL" id="KKB96336.1"/>
    </source>
</evidence>
<comment type="function">
    <text evidence="8">Poorly processive, error-prone DNA polymerase involved in untargeted mutagenesis. Copies undamaged DNA at stalled replication forks, which arise in vivo from mismatched or misaligned primer ends. These misaligned primers can be extended by PolIV. Exhibits no 3'-5' exonuclease (proofreading) activity. May be involved in translesional synthesis, in conjunction with the beta clamp from PolIII.</text>
</comment>
<dbReference type="Pfam" id="PF11799">
    <property type="entry name" value="IMS_C"/>
    <property type="match status" value="1"/>
</dbReference>
<dbReference type="InterPro" id="IPR043502">
    <property type="entry name" value="DNA/RNA_pol_sf"/>
</dbReference>
<keyword evidence="12" id="KW-1185">Reference proteome</keyword>
<feature type="domain" description="UmuC" evidence="10">
    <location>
        <begin position="5"/>
        <end position="187"/>
    </location>
</feature>
<dbReference type="EC" id="2.7.7.7" evidence="3"/>
<dbReference type="PATRIC" id="fig|1607817.3.peg.572"/>
<protein>
    <recommendedName>
        <fullName evidence="3">DNA-directed DNA polymerase</fullName>
        <ecNumber evidence="3">2.7.7.7</ecNumber>
    </recommendedName>
</protein>
<keyword evidence="11" id="KW-0808">Transferase</keyword>
<dbReference type="InterPro" id="IPR050116">
    <property type="entry name" value="DNA_polymerase-Y"/>
</dbReference>
<keyword evidence="6" id="KW-0234">DNA repair</keyword>
<dbReference type="Gene3D" id="1.10.150.20">
    <property type="entry name" value="5' to 3' exonuclease, C-terminal subdomain"/>
    <property type="match status" value="1"/>
</dbReference>
<dbReference type="InterPro" id="IPR043128">
    <property type="entry name" value="Rev_trsase/Diguanyl_cyclase"/>
</dbReference>
<organism evidence="11 12">
    <name type="scientific">Candidatus Arcanibacter lacustris</name>
    <dbReference type="NCBI Taxonomy" id="1607817"/>
    <lineage>
        <taxon>Bacteria</taxon>
        <taxon>Pseudomonadati</taxon>
        <taxon>Pseudomonadota</taxon>
        <taxon>Alphaproteobacteria</taxon>
        <taxon>Rickettsiales</taxon>
        <taxon>Candidatus Arcanibacter</taxon>
    </lineage>
</organism>
<keyword evidence="4" id="KW-0227">DNA damage</keyword>
<evidence type="ECO:0000256" key="1">
    <source>
        <dbReference type="ARBA" id="ARBA00010945"/>
    </source>
</evidence>
<comment type="caution">
    <text evidence="11">The sequence shown here is derived from an EMBL/GenBank/DDBJ whole genome shotgun (WGS) entry which is preliminary data.</text>
</comment>
<reference evidence="11 12" key="1">
    <citation type="submission" date="2015-02" db="EMBL/GenBank/DDBJ databases">
        <title>Single cell genomics of a rare environmental alphaproteobacterium provides unique insights into Rickettsiaceae evolution.</title>
        <authorList>
            <person name="Martijn J."/>
            <person name="Schulz F."/>
            <person name="Zaremba-Niedzwiedzka K."/>
            <person name="Viklund J."/>
            <person name="Stepanauskas R."/>
            <person name="Andersson S.G.E."/>
            <person name="Horn M."/>
            <person name="Guy L."/>
            <person name="Ettema T.J.G."/>
        </authorList>
    </citation>
    <scope>NUCLEOTIDE SEQUENCE [LARGE SCALE GENOMIC DNA]</scope>
    <source>
        <strain evidence="11 12">SCGC AAA041-L04</strain>
    </source>
</reference>
<evidence type="ECO:0000256" key="8">
    <source>
        <dbReference type="ARBA" id="ARBA00025589"/>
    </source>
</evidence>
<evidence type="ECO:0000256" key="5">
    <source>
        <dbReference type="ARBA" id="ARBA00023199"/>
    </source>
</evidence>
<comment type="similarity">
    <text evidence="1">Belongs to the DNA polymerase type-Y family.</text>
</comment>
<evidence type="ECO:0000313" key="12">
    <source>
        <dbReference type="Proteomes" id="UP000033358"/>
    </source>
</evidence>
<dbReference type="Gene3D" id="3.40.1170.60">
    <property type="match status" value="1"/>
</dbReference>
<dbReference type="InterPro" id="IPR036775">
    <property type="entry name" value="DNA_pol_Y-fam_lit_finger_sf"/>
</dbReference>
<accession>A0A0F5MNR3</accession>
<dbReference type="SUPFAM" id="SSF56672">
    <property type="entry name" value="DNA/RNA polymerases"/>
    <property type="match status" value="1"/>
</dbReference>
<dbReference type="CDD" id="cd01700">
    <property type="entry name" value="PolY_Pol_V_umuC"/>
    <property type="match status" value="1"/>
</dbReference>
<evidence type="ECO:0000256" key="9">
    <source>
        <dbReference type="ARBA" id="ARBA00049244"/>
    </source>
</evidence>
<dbReference type="GO" id="GO:0003684">
    <property type="term" value="F:damaged DNA binding"/>
    <property type="evidence" value="ECO:0007669"/>
    <property type="project" value="InterPro"/>
</dbReference>
<dbReference type="Gene3D" id="3.30.1490.100">
    <property type="entry name" value="DNA polymerase, Y-family, little finger domain"/>
    <property type="match status" value="1"/>
</dbReference>
<dbReference type="Pfam" id="PF00817">
    <property type="entry name" value="IMS"/>
    <property type="match status" value="1"/>
</dbReference>